<evidence type="ECO:0000259" key="7">
    <source>
        <dbReference type="Pfam" id="PF07282"/>
    </source>
</evidence>
<reference evidence="8 9" key="1">
    <citation type="submission" date="2016-01" db="EMBL/GenBank/DDBJ databases">
        <title>Draft Genome Sequences of Seven Thermophilic Sporeformers Isolated from Foods.</title>
        <authorList>
            <person name="Berendsen E.M."/>
            <person name="Wells-Bennik M.H."/>
            <person name="Krawcyk A.O."/>
            <person name="De Jong A."/>
            <person name="Holsappel S."/>
            <person name="Eijlander R.T."/>
            <person name="Kuipers O.P."/>
        </authorList>
    </citation>
    <scope>NUCLEOTIDE SEQUENCE [LARGE SCALE GENOMIC DNA]</scope>
    <source>
        <strain evidence="8 9">B4114</strain>
    </source>
</reference>
<dbReference type="GO" id="GO:0006310">
    <property type="term" value="P:DNA recombination"/>
    <property type="evidence" value="ECO:0007669"/>
    <property type="project" value="UniProtKB-KW"/>
</dbReference>
<dbReference type="Pfam" id="PF07282">
    <property type="entry name" value="Cas12f1-like_TNB"/>
    <property type="match status" value="1"/>
</dbReference>
<dbReference type="GO" id="GO:0003677">
    <property type="term" value="F:DNA binding"/>
    <property type="evidence" value="ECO:0007669"/>
    <property type="project" value="UniProtKB-KW"/>
</dbReference>
<dbReference type="Pfam" id="PF01385">
    <property type="entry name" value="OrfB_IS605"/>
    <property type="match status" value="1"/>
</dbReference>
<evidence type="ECO:0008006" key="10">
    <source>
        <dbReference type="Google" id="ProtNLM"/>
    </source>
</evidence>
<proteinExistence type="inferred from homology"/>
<organism evidence="8 9">
    <name type="scientific">Geobacillus stearothermophilus</name>
    <name type="common">Bacillus stearothermophilus</name>
    <dbReference type="NCBI Taxonomy" id="1422"/>
    <lineage>
        <taxon>Bacteria</taxon>
        <taxon>Bacillati</taxon>
        <taxon>Bacillota</taxon>
        <taxon>Bacilli</taxon>
        <taxon>Bacillales</taxon>
        <taxon>Anoxybacillaceae</taxon>
        <taxon>Geobacillus</taxon>
    </lineage>
</organism>
<dbReference type="NCBIfam" id="TIGR01766">
    <property type="entry name" value="IS200/IS605 family accessory protein TnpB-like domain"/>
    <property type="match status" value="1"/>
</dbReference>
<evidence type="ECO:0000256" key="1">
    <source>
        <dbReference type="ARBA" id="ARBA00008761"/>
    </source>
</evidence>
<name>A0A150ND16_GEOSE</name>
<dbReference type="PATRIC" id="fig|1422.17.peg.2511"/>
<protein>
    <recommendedName>
        <fullName evidence="10">Transposase</fullName>
    </recommendedName>
</protein>
<keyword evidence="2" id="KW-0815">Transposition</keyword>
<gene>
    <name evidence="8" type="ORF">B4114_3054</name>
</gene>
<evidence type="ECO:0000256" key="2">
    <source>
        <dbReference type="ARBA" id="ARBA00022578"/>
    </source>
</evidence>
<comment type="similarity">
    <text evidence="1">In the C-terminal section; belongs to the transposase 35 family.</text>
</comment>
<dbReference type="InterPro" id="IPR001959">
    <property type="entry name" value="Transposase"/>
</dbReference>
<dbReference type="GO" id="GO:0032196">
    <property type="term" value="P:transposition"/>
    <property type="evidence" value="ECO:0007669"/>
    <property type="project" value="UniProtKB-KW"/>
</dbReference>
<dbReference type="NCBIfam" id="NF040570">
    <property type="entry name" value="guided_TnpB"/>
    <property type="match status" value="1"/>
</dbReference>
<dbReference type="Proteomes" id="UP000075517">
    <property type="component" value="Unassembled WGS sequence"/>
</dbReference>
<evidence type="ECO:0000313" key="9">
    <source>
        <dbReference type="Proteomes" id="UP000075517"/>
    </source>
</evidence>
<feature type="domain" description="Cas12f1-like TNB" evidence="7">
    <location>
        <begin position="151"/>
        <end position="217"/>
    </location>
</feature>
<comment type="caution">
    <text evidence="8">The sequence shown here is derived from an EMBL/GenBank/DDBJ whole genome shotgun (WGS) entry which is preliminary data.</text>
</comment>
<dbReference type="AlphaFoldDB" id="A0A150ND16"/>
<evidence type="ECO:0000256" key="3">
    <source>
        <dbReference type="ARBA" id="ARBA00023125"/>
    </source>
</evidence>
<evidence type="ECO:0000256" key="4">
    <source>
        <dbReference type="ARBA" id="ARBA00023172"/>
    </source>
</evidence>
<feature type="domain" description="Probable transposase IS891/IS1136/IS1341" evidence="6">
    <location>
        <begin position="19"/>
        <end position="139"/>
    </location>
</feature>
<dbReference type="InterPro" id="IPR010095">
    <property type="entry name" value="Cas12f1-like_TNB"/>
</dbReference>
<keyword evidence="4" id="KW-0233">DNA recombination</keyword>
<sequence>MHWYVSVGYDIQKPLIALNSHTLGIDVGIQNLAVCSDGRAFQNINKTKEIKKLEKRLRRLQRQCSRKYEMNKIQEKGGAVRYVKTRNIAKLERQMQKMRIRLEHKRVDYENKVVNELVRTKPSRMVMEDLNIQGMMKNRHLSKAIQQQRLYMLKQKIKHKCEWHGIEWVEADRWHPSSKTCSSCGDVKQSFKLSERVFRCEACGLEMDRDLNASINLSRYPA</sequence>
<feature type="coiled-coil region" evidence="5">
    <location>
        <begin position="43"/>
        <end position="108"/>
    </location>
</feature>
<dbReference type="EMBL" id="LQYY01000038">
    <property type="protein sequence ID" value="KYD34594.1"/>
    <property type="molecule type" value="Genomic_DNA"/>
</dbReference>
<keyword evidence="5" id="KW-0175">Coiled coil</keyword>
<accession>A0A150ND16</accession>
<keyword evidence="3" id="KW-0238">DNA-binding</keyword>
<evidence type="ECO:0000256" key="5">
    <source>
        <dbReference type="SAM" id="Coils"/>
    </source>
</evidence>
<evidence type="ECO:0000259" key="6">
    <source>
        <dbReference type="Pfam" id="PF01385"/>
    </source>
</evidence>
<evidence type="ECO:0000313" key="8">
    <source>
        <dbReference type="EMBL" id="KYD34594.1"/>
    </source>
</evidence>